<accession>A0A9Q0K4Y7</accession>
<evidence type="ECO:0000256" key="10">
    <source>
        <dbReference type="ARBA" id="ARBA00022840"/>
    </source>
</evidence>
<comment type="subcellular location">
    <subcellularLocation>
        <location evidence="1">Membrane</location>
        <topology evidence="1">Single-pass type I membrane protein</topology>
    </subcellularLocation>
</comment>
<dbReference type="InterPro" id="IPR008271">
    <property type="entry name" value="Ser/Thr_kinase_AS"/>
</dbReference>
<evidence type="ECO:0000256" key="2">
    <source>
        <dbReference type="ARBA" id="ARBA00008536"/>
    </source>
</evidence>
<evidence type="ECO:0000313" key="18">
    <source>
        <dbReference type="Proteomes" id="UP001141806"/>
    </source>
</evidence>
<comment type="similarity">
    <text evidence="2">In the N-terminal section; belongs to the leguminous lectin family.</text>
</comment>
<keyword evidence="9" id="KW-0418">Kinase</keyword>
<dbReference type="PROSITE" id="PS00107">
    <property type="entry name" value="PROTEIN_KINASE_ATP"/>
    <property type="match status" value="1"/>
</dbReference>
<keyword evidence="7" id="KW-0430">Lectin</keyword>
<evidence type="ECO:0000256" key="8">
    <source>
        <dbReference type="ARBA" id="ARBA00022741"/>
    </source>
</evidence>
<dbReference type="CDD" id="cd06899">
    <property type="entry name" value="lectin_legume_LecRK_Arcelin_ConA"/>
    <property type="match status" value="1"/>
</dbReference>
<comment type="caution">
    <text evidence="17">The sequence shown here is derived from an EMBL/GenBank/DDBJ whole genome shotgun (WGS) entry which is preliminary data.</text>
</comment>
<gene>
    <name evidence="17" type="ORF">NE237_022089</name>
</gene>
<dbReference type="GO" id="GO:0005524">
    <property type="term" value="F:ATP binding"/>
    <property type="evidence" value="ECO:0007669"/>
    <property type="project" value="UniProtKB-UniRule"/>
</dbReference>
<evidence type="ECO:0000256" key="3">
    <source>
        <dbReference type="ARBA" id="ARBA00010217"/>
    </source>
</evidence>
<dbReference type="EMBL" id="JAMYWD010000008">
    <property type="protein sequence ID" value="KAJ4962150.1"/>
    <property type="molecule type" value="Genomic_DNA"/>
</dbReference>
<feature type="signal peptide" evidence="15">
    <location>
        <begin position="1"/>
        <end position="24"/>
    </location>
</feature>
<dbReference type="CDD" id="cd14066">
    <property type="entry name" value="STKc_IRAK"/>
    <property type="match status" value="1"/>
</dbReference>
<dbReference type="InterPro" id="IPR013320">
    <property type="entry name" value="ConA-like_dom_sf"/>
</dbReference>
<dbReference type="OrthoDB" id="1913956at2759"/>
<dbReference type="Pfam" id="PF00069">
    <property type="entry name" value="Pkinase"/>
    <property type="match status" value="1"/>
</dbReference>
<dbReference type="AlphaFoldDB" id="A0A9Q0K4Y7"/>
<feature type="transmembrane region" description="Helical" evidence="14">
    <location>
        <begin position="34"/>
        <end position="53"/>
    </location>
</feature>
<evidence type="ECO:0000256" key="7">
    <source>
        <dbReference type="ARBA" id="ARBA00022734"/>
    </source>
</evidence>
<dbReference type="GO" id="GO:0030246">
    <property type="term" value="F:carbohydrate binding"/>
    <property type="evidence" value="ECO:0007669"/>
    <property type="project" value="UniProtKB-KW"/>
</dbReference>
<protein>
    <recommendedName>
        <fullName evidence="16">Protein kinase domain-containing protein</fullName>
    </recommendedName>
</protein>
<keyword evidence="5 14" id="KW-0812">Transmembrane</keyword>
<keyword evidence="11 14" id="KW-1133">Transmembrane helix</keyword>
<evidence type="ECO:0000256" key="6">
    <source>
        <dbReference type="ARBA" id="ARBA00022729"/>
    </source>
</evidence>
<keyword evidence="8 13" id="KW-0547">Nucleotide-binding</keyword>
<dbReference type="Gene3D" id="1.10.510.10">
    <property type="entry name" value="Transferase(Phosphotransferase) domain 1"/>
    <property type="match status" value="1"/>
</dbReference>
<dbReference type="Gene3D" id="2.60.120.200">
    <property type="match status" value="1"/>
</dbReference>
<keyword evidence="12 14" id="KW-0472">Membrane</keyword>
<evidence type="ECO:0000256" key="12">
    <source>
        <dbReference type="ARBA" id="ARBA00023136"/>
    </source>
</evidence>
<sequence length="724" mass="80511">MWKSRTRLIPFLVVYSSVCSSGSGAQMSMVIPENFVATIVVGLLLFPATFSATDPKNYVFNSFSPADYDSVFDVMGDASISKGALQITPDTLNDAFSRLNKSGRVMLPKPFKLWDVSSSSSKNNSSTNSSTDLDIVASFNSTFLINIYRPPNESAGEGFAFIIAPDLNIPSASFGQWLGLTNATLDGNPSNKIVAIELDTVKQDFDPDDNHMGMDINSVISNKTVSLSNFGIEIAPEIPRNYSVWVQYDGKAKLMEVYMADADAKKPSTPILSEKINLKDYVSQYSYIGFSASTGVNAQLNCVLNWSLSVETLPEKKNRTWVKIVIGVGVAGLALLVGIGLGLVRYFSKRKVSNEPDTLGKKLKSLPGTPKEFSFKDLKKATNNFDQKMKLGQGGFGVVYKGVLPHDKTEVAVKKFSRENLQGIDDFLSELTIINRLRHRHLVRLVGWCNKKNMLLLVYEYMPNGSLDKHLFGGAEETLNWEHRCKIIAGVASALHYLHDEYDERVVHRDLKASNIMLDTYFNARLGDFGLARAIDNEKTSYAEVNGVPGTPGYLAPECFYTFKATTESDVFGFGAVVLEVLCGQRPWTKIEEFPFLVDWVWSLYRDGRLFEAIDERLQDDYDAEQAKRLLLLGLACSHPTATERPKTPTIVQIISGSVPPPDVPLLKPAFVWPAMGFKMDSLNIDTRETIPMNSSYSGSEKSDWTQRCESRETFARFKDISMD</sequence>
<evidence type="ECO:0000256" key="1">
    <source>
        <dbReference type="ARBA" id="ARBA00004479"/>
    </source>
</evidence>
<keyword evidence="6 15" id="KW-0732">Signal</keyword>
<feature type="chain" id="PRO_5040260562" description="Protein kinase domain-containing protein" evidence="15">
    <location>
        <begin position="25"/>
        <end position="724"/>
    </location>
</feature>
<dbReference type="InterPro" id="IPR000719">
    <property type="entry name" value="Prot_kinase_dom"/>
</dbReference>
<dbReference type="InterPro" id="IPR001220">
    <property type="entry name" value="Legume_lectin_dom"/>
</dbReference>
<dbReference type="SUPFAM" id="SSF56112">
    <property type="entry name" value="Protein kinase-like (PK-like)"/>
    <property type="match status" value="1"/>
</dbReference>
<dbReference type="FunFam" id="3.30.200.20:FF:000320">
    <property type="entry name" value="probable L-type lectin-domain containing receptor kinase S.5"/>
    <property type="match status" value="1"/>
</dbReference>
<evidence type="ECO:0000256" key="11">
    <source>
        <dbReference type="ARBA" id="ARBA00022989"/>
    </source>
</evidence>
<feature type="domain" description="Protein kinase" evidence="16">
    <location>
        <begin position="385"/>
        <end position="642"/>
    </location>
</feature>
<keyword evidence="10 13" id="KW-0067">ATP-binding</keyword>
<reference evidence="17" key="1">
    <citation type="journal article" date="2023" name="Plant J.">
        <title>The genome of the king protea, Protea cynaroides.</title>
        <authorList>
            <person name="Chang J."/>
            <person name="Duong T.A."/>
            <person name="Schoeman C."/>
            <person name="Ma X."/>
            <person name="Roodt D."/>
            <person name="Barker N."/>
            <person name="Li Z."/>
            <person name="Van de Peer Y."/>
            <person name="Mizrachi E."/>
        </authorList>
    </citation>
    <scope>NUCLEOTIDE SEQUENCE</scope>
    <source>
        <tissue evidence="17">Young leaves</tissue>
    </source>
</reference>
<keyword evidence="18" id="KW-1185">Reference proteome</keyword>
<dbReference type="GO" id="GO:0004672">
    <property type="term" value="F:protein kinase activity"/>
    <property type="evidence" value="ECO:0007669"/>
    <property type="project" value="InterPro"/>
</dbReference>
<keyword evidence="4" id="KW-0808">Transferase</keyword>
<dbReference type="FunFam" id="1.10.510.10:FF:000444">
    <property type="entry name" value="probable L-type lectin-domain containing receptor kinase S.5"/>
    <property type="match status" value="1"/>
</dbReference>
<dbReference type="PROSITE" id="PS50011">
    <property type="entry name" value="PROTEIN_KINASE_DOM"/>
    <property type="match status" value="1"/>
</dbReference>
<organism evidence="17 18">
    <name type="scientific">Protea cynaroides</name>
    <dbReference type="NCBI Taxonomy" id="273540"/>
    <lineage>
        <taxon>Eukaryota</taxon>
        <taxon>Viridiplantae</taxon>
        <taxon>Streptophyta</taxon>
        <taxon>Embryophyta</taxon>
        <taxon>Tracheophyta</taxon>
        <taxon>Spermatophyta</taxon>
        <taxon>Magnoliopsida</taxon>
        <taxon>Proteales</taxon>
        <taxon>Proteaceae</taxon>
        <taxon>Protea</taxon>
    </lineage>
</organism>
<dbReference type="PROSITE" id="PS00108">
    <property type="entry name" value="PROTEIN_KINASE_ST"/>
    <property type="match status" value="1"/>
</dbReference>
<evidence type="ECO:0000256" key="4">
    <source>
        <dbReference type="ARBA" id="ARBA00022679"/>
    </source>
</evidence>
<dbReference type="InterPro" id="IPR017441">
    <property type="entry name" value="Protein_kinase_ATP_BS"/>
</dbReference>
<dbReference type="SUPFAM" id="SSF49899">
    <property type="entry name" value="Concanavalin A-like lectins/glucanases"/>
    <property type="match status" value="1"/>
</dbReference>
<dbReference type="SMART" id="SM00220">
    <property type="entry name" value="S_TKc"/>
    <property type="match status" value="1"/>
</dbReference>
<evidence type="ECO:0000256" key="5">
    <source>
        <dbReference type="ARBA" id="ARBA00022692"/>
    </source>
</evidence>
<feature type="binding site" evidence="13">
    <location>
        <position position="415"/>
    </location>
    <ligand>
        <name>ATP</name>
        <dbReference type="ChEBI" id="CHEBI:30616"/>
    </ligand>
</feature>
<evidence type="ECO:0000256" key="13">
    <source>
        <dbReference type="PROSITE-ProRule" id="PRU10141"/>
    </source>
</evidence>
<evidence type="ECO:0000256" key="9">
    <source>
        <dbReference type="ARBA" id="ARBA00022777"/>
    </source>
</evidence>
<proteinExistence type="inferred from homology"/>
<evidence type="ECO:0000256" key="15">
    <source>
        <dbReference type="SAM" id="SignalP"/>
    </source>
</evidence>
<evidence type="ECO:0000256" key="14">
    <source>
        <dbReference type="SAM" id="Phobius"/>
    </source>
</evidence>
<feature type="transmembrane region" description="Helical" evidence="14">
    <location>
        <begin position="324"/>
        <end position="347"/>
    </location>
</feature>
<name>A0A9Q0K4Y7_9MAGN</name>
<dbReference type="PANTHER" id="PTHR27007">
    <property type="match status" value="1"/>
</dbReference>
<evidence type="ECO:0000259" key="16">
    <source>
        <dbReference type="PROSITE" id="PS50011"/>
    </source>
</evidence>
<comment type="similarity">
    <text evidence="3">In the C-terminal section; belongs to the protein kinase superfamily. Ser/Thr protein kinase family.</text>
</comment>
<dbReference type="InterPro" id="IPR011009">
    <property type="entry name" value="Kinase-like_dom_sf"/>
</dbReference>
<dbReference type="GO" id="GO:0016020">
    <property type="term" value="C:membrane"/>
    <property type="evidence" value="ECO:0007669"/>
    <property type="project" value="UniProtKB-SubCell"/>
</dbReference>
<dbReference type="InterPro" id="IPR050528">
    <property type="entry name" value="L-type_Lectin-RKs"/>
</dbReference>
<dbReference type="Proteomes" id="UP001141806">
    <property type="component" value="Unassembled WGS sequence"/>
</dbReference>
<evidence type="ECO:0000313" key="17">
    <source>
        <dbReference type="EMBL" id="KAJ4962150.1"/>
    </source>
</evidence>
<dbReference type="Pfam" id="PF00139">
    <property type="entry name" value="Lectin_legB"/>
    <property type="match status" value="1"/>
</dbReference>
<dbReference type="Gene3D" id="3.30.200.20">
    <property type="entry name" value="Phosphorylase Kinase, domain 1"/>
    <property type="match status" value="1"/>
</dbReference>